<feature type="compositionally biased region" description="Basic and acidic residues" evidence="2">
    <location>
        <begin position="219"/>
        <end position="234"/>
    </location>
</feature>
<dbReference type="KEGG" id="abut:Ami103574_10760"/>
<name>A0A858BXY1_9FIRM</name>
<feature type="coiled-coil region" evidence="1">
    <location>
        <begin position="35"/>
        <end position="94"/>
    </location>
</feature>
<organism evidence="3 4">
    <name type="scientific">Aminipila butyrica</name>
    <dbReference type="NCBI Taxonomy" id="433296"/>
    <lineage>
        <taxon>Bacteria</taxon>
        <taxon>Bacillati</taxon>
        <taxon>Bacillota</taxon>
        <taxon>Clostridia</taxon>
        <taxon>Peptostreptococcales</taxon>
        <taxon>Anaerovoracaceae</taxon>
        <taxon>Aminipila</taxon>
    </lineage>
</organism>
<keyword evidence="1" id="KW-0175">Coiled coil</keyword>
<dbReference type="AlphaFoldDB" id="A0A858BXY1"/>
<protein>
    <submittedName>
        <fullName evidence="3">Uncharacterized protein</fullName>
    </submittedName>
</protein>
<accession>A0A858BXY1</accession>
<proteinExistence type="predicted"/>
<dbReference type="Proteomes" id="UP000466848">
    <property type="component" value="Chromosome"/>
</dbReference>
<dbReference type="InterPro" id="IPR046656">
    <property type="entry name" value="DUF6674"/>
</dbReference>
<feature type="region of interest" description="Disordered" evidence="2">
    <location>
        <begin position="219"/>
        <end position="249"/>
    </location>
</feature>
<dbReference type="Pfam" id="PF20379">
    <property type="entry name" value="DUF6674"/>
    <property type="match status" value="1"/>
</dbReference>
<evidence type="ECO:0000256" key="1">
    <source>
        <dbReference type="SAM" id="Coils"/>
    </source>
</evidence>
<dbReference type="RefSeq" id="WP_163067010.1">
    <property type="nucleotide sequence ID" value="NZ_CP048649.1"/>
</dbReference>
<gene>
    <name evidence="3" type="ORF">Ami103574_10760</name>
</gene>
<evidence type="ECO:0000313" key="3">
    <source>
        <dbReference type="EMBL" id="QIB69770.1"/>
    </source>
</evidence>
<reference evidence="3 4" key="1">
    <citation type="submission" date="2020-02" db="EMBL/GenBank/DDBJ databases">
        <authorList>
            <person name="Kim Y.B."/>
            <person name="Roh S.W."/>
        </authorList>
    </citation>
    <scope>NUCLEOTIDE SEQUENCE [LARGE SCALE GENOMIC DNA]</scope>
    <source>
        <strain evidence="3 4">DSM 103574</strain>
    </source>
</reference>
<keyword evidence="4" id="KW-1185">Reference proteome</keyword>
<evidence type="ECO:0000313" key="4">
    <source>
        <dbReference type="Proteomes" id="UP000466848"/>
    </source>
</evidence>
<sequence length="249" mass="28901">MDNNVNKQYRQMAKHYRGKEAIITPNELKGLFSYIEDMEKNMLKLTSELEKLNAKMEQGTTRNRKNIKEDKDFLQEMRTAMEEMKSRIVEKGEDIKTCVHDKNLEGLHSILEKLNLKELMNKILEFLNKALERNKMAQEKASHVGDELGKAMGHLDNLKDMSGEELPFEKWRLKKQEDVLGIMRGRTDEALAKLEKKENILEGIKDKTENFQAKLANLDKRVGENKAKGMEKISESLTLNHSPRLGMQR</sequence>
<evidence type="ECO:0000256" key="2">
    <source>
        <dbReference type="SAM" id="MobiDB-lite"/>
    </source>
</evidence>
<dbReference type="EMBL" id="CP048649">
    <property type="protein sequence ID" value="QIB69770.1"/>
    <property type="molecule type" value="Genomic_DNA"/>
</dbReference>